<dbReference type="InterPro" id="IPR003658">
    <property type="entry name" value="Anti-sigma_ant"/>
</dbReference>
<dbReference type="InterPro" id="IPR036513">
    <property type="entry name" value="STAS_dom_sf"/>
</dbReference>
<dbReference type="PROSITE" id="PS50801">
    <property type="entry name" value="STAS"/>
    <property type="match status" value="1"/>
</dbReference>
<proteinExistence type="inferred from homology"/>
<dbReference type="Pfam" id="PF01740">
    <property type="entry name" value="STAS"/>
    <property type="match status" value="1"/>
</dbReference>
<dbReference type="PANTHER" id="PTHR33495:SF2">
    <property type="entry name" value="ANTI-SIGMA FACTOR ANTAGONIST TM_1081-RELATED"/>
    <property type="match status" value="1"/>
</dbReference>
<dbReference type="Gene3D" id="3.30.750.24">
    <property type="entry name" value="STAS domain"/>
    <property type="match status" value="1"/>
</dbReference>
<name>A0A1V0A1C9_9ACTN</name>
<dbReference type="OrthoDB" id="3577449at2"/>
<dbReference type="KEGG" id="noa:BKM31_23475"/>
<gene>
    <name evidence="4" type="ORF">BKM31_23475</name>
</gene>
<protein>
    <recommendedName>
        <fullName evidence="2">Anti-sigma factor antagonist</fullName>
    </recommendedName>
</protein>
<organism evidence="4 5">
    <name type="scientific">[Actinomadura] parvosata subsp. kistnae</name>
    <dbReference type="NCBI Taxonomy" id="1909395"/>
    <lineage>
        <taxon>Bacteria</taxon>
        <taxon>Bacillati</taxon>
        <taxon>Actinomycetota</taxon>
        <taxon>Actinomycetes</taxon>
        <taxon>Streptosporangiales</taxon>
        <taxon>Streptosporangiaceae</taxon>
        <taxon>Nonomuraea</taxon>
    </lineage>
</organism>
<dbReference type="InterPro" id="IPR002645">
    <property type="entry name" value="STAS_dom"/>
</dbReference>
<comment type="similarity">
    <text evidence="1 2">Belongs to the anti-sigma-factor antagonist family.</text>
</comment>
<evidence type="ECO:0000256" key="1">
    <source>
        <dbReference type="ARBA" id="ARBA00009013"/>
    </source>
</evidence>
<evidence type="ECO:0000313" key="5">
    <source>
        <dbReference type="Proteomes" id="UP000190797"/>
    </source>
</evidence>
<sequence>MSPLILSCRELPGGVLITVAGELDSSNSDKLQTYAERYCRLGADMVLDLHGLTFLDSRGLHVLLRLQAAVRAQGGVLRLADVQELPARVLEITGVRQALVIEPDVRQAIAAMRERRPDDARLPGGR</sequence>
<dbReference type="STRING" id="1909395.BKM31_23475"/>
<dbReference type="RefSeq" id="WP_080040225.1">
    <property type="nucleotide sequence ID" value="NZ_CP017717.1"/>
</dbReference>
<evidence type="ECO:0000259" key="3">
    <source>
        <dbReference type="PROSITE" id="PS50801"/>
    </source>
</evidence>
<dbReference type="AlphaFoldDB" id="A0A1V0A1C9"/>
<evidence type="ECO:0000313" key="4">
    <source>
        <dbReference type="EMBL" id="AQZ64026.1"/>
    </source>
</evidence>
<dbReference type="CDD" id="cd07043">
    <property type="entry name" value="STAS_anti-anti-sigma_factors"/>
    <property type="match status" value="1"/>
</dbReference>
<keyword evidence="5" id="KW-1185">Reference proteome</keyword>
<dbReference type="SUPFAM" id="SSF52091">
    <property type="entry name" value="SpoIIaa-like"/>
    <property type="match status" value="1"/>
</dbReference>
<accession>A0A1V0A1C9</accession>
<dbReference type="Proteomes" id="UP000190797">
    <property type="component" value="Chromosome"/>
</dbReference>
<feature type="domain" description="STAS" evidence="3">
    <location>
        <begin position="4"/>
        <end position="112"/>
    </location>
</feature>
<dbReference type="NCBIfam" id="TIGR00377">
    <property type="entry name" value="ant_ant_sig"/>
    <property type="match status" value="1"/>
</dbReference>
<dbReference type="PANTHER" id="PTHR33495">
    <property type="entry name" value="ANTI-SIGMA FACTOR ANTAGONIST TM_1081-RELATED-RELATED"/>
    <property type="match status" value="1"/>
</dbReference>
<dbReference type="EMBL" id="CP017717">
    <property type="protein sequence ID" value="AQZ64026.1"/>
    <property type="molecule type" value="Genomic_DNA"/>
</dbReference>
<reference evidence="5" key="1">
    <citation type="journal article" date="2017" name="Med. Chem. Commun.">
        <title>Nonomuraea sp. ATCC 55076 harbours the largest actinomycete chromosome to date and the kistamicin biosynthetic gene cluster.</title>
        <authorList>
            <person name="Nazari B."/>
            <person name="Forneris C.C."/>
            <person name="Gibson M.I."/>
            <person name="Moon K."/>
            <person name="Schramma K.R."/>
            <person name="Seyedsayamdost M.R."/>
        </authorList>
    </citation>
    <scope>NUCLEOTIDE SEQUENCE [LARGE SCALE GENOMIC DNA]</scope>
    <source>
        <strain evidence="5">ATCC 55076</strain>
    </source>
</reference>
<evidence type="ECO:0000256" key="2">
    <source>
        <dbReference type="RuleBase" id="RU003749"/>
    </source>
</evidence>
<dbReference type="GO" id="GO:0043856">
    <property type="term" value="F:anti-sigma factor antagonist activity"/>
    <property type="evidence" value="ECO:0007669"/>
    <property type="project" value="InterPro"/>
</dbReference>